<feature type="region of interest" description="Disordered" evidence="1">
    <location>
        <begin position="91"/>
        <end position="110"/>
    </location>
</feature>
<feature type="region of interest" description="Disordered" evidence="1">
    <location>
        <begin position="227"/>
        <end position="296"/>
    </location>
</feature>
<name>A0A8S9PWC1_BRACR</name>
<feature type="compositionally biased region" description="Basic and acidic residues" evidence="1">
    <location>
        <begin position="100"/>
        <end position="110"/>
    </location>
</feature>
<reference evidence="3" key="1">
    <citation type="submission" date="2019-12" db="EMBL/GenBank/DDBJ databases">
        <title>Genome sequencing and annotation of Brassica cretica.</title>
        <authorList>
            <person name="Studholme D.J."/>
            <person name="Sarris P."/>
        </authorList>
    </citation>
    <scope>NUCLEOTIDE SEQUENCE</scope>
    <source>
        <strain evidence="3">PFS-109/04</strain>
        <tissue evidence="3">Leaf</tissue>
    </source>
</reference>
<comment type="caution">
    <text evidence="3">The sequence shown here is derived from an EMBL/GenBank/DDBJ whole genome shotgun (WGS) entry which is preliminary data.</text>
</comment>
<protein>
    <recommendedName>
        <fullName evidence="2">Arabidopsis retrotransposon Orf1 C-terminal domain-containing protein</fullName>
    </recommendedName>
</protein>
<dbReference type="AlphaFoldDB" id="A0A8S9PWC1"/>
<accession>A0A8S9PWC1</accession>
<dbReference type="InterPro" id="IPR004312">
    <property type="entry name" value="ATHILA_Orf1_C"/>
</dbReference>
<dbReference type="Pfam" id="PF03078">
    <property type="entry name" value="ATHILA"/>
    <property type="match status" value="1"/>
</dbReference>
<gene>
    <name evidence="3" type="ORF">F2Q69_00046597</name>
</gene>
<evidence type="ECO:0000313" key="3">
    <source>
        <dbReference type="EMBL" id="KAF3525119.1"/>
    </source>
</evidence>
<dbReference type="Proteomes" id="UP000712600">
    <property type="component" value="Unassembled WGS sequence"/>
</dbReference>
<proteinExistence type="predicted"/>
<dbReference type="EMBL" id="QGKX02001347">
    <property type="protein sequence ID" value="KAF3525119.1"/>
    <property type="molecule type" value="Genomic_DNA"/>
</dbReference>
<sequence length="296" mass="32818">MITPLLQFLNVPLGKDGAGPKFIDGTYLRIVTYFSGMYGKDYVYHYYLQGKPVEVVIPNQRLTSLERPGAIGFNLSQEDFLGEHGSLGPIAAPRKRSVPTRHDFTEPPREESVPIYGPPRYYFKPHDGVLPPGALRDAHDHISRLQRWNKAQDITIEKLKDKCKALSKTVKKQAKNSAKFMKKVADVLTRGIIAGCSSADFAFANTSVPQPPPQPTDLGFPLTDRQLQRQRRNPPTQPSASGNKSPSLASSESEAEIEEVQSQQWYGDYSSGHGGYYTTFPPDDDDAGASAPTYYP</sequence>
<feature type="domain" description="Arabidopsis retrotransposon Orf1 C-terminal" evidence="2">
    <location>
        <begin position="2"/>
        <end position="175"/>
    </location>
</feature>
<organism evidence="3 4">
    <name type="scientific">Brassica cretica</name>
    <name type="common">Mustard</name>
    <dbReference type="NCBI Taxonomy" id="69181"/>
    <lineage>
        <taxon>Eukaryota</taxon>
        <taxon>Viridiplantae</taxon>
        <taxon>Streptophyta</taxon>
        <taxon>Embryophyta</taxon>
        <taxon>Tracheophyta</taxon>
        <taxon>Spermatophyta</taxon>
        <taxon>Magnoliopsida</taxon>
        <taxon>eudicotyledons</taxon>
        <taxon>Gunneridae</taxon>
        <taxon>Pentapetalae</taxon>
        <taxon>rosids</taxon>
        <taxon>malvids</taxon>
        <taxon>Brassicales</taxon>
        <taxon>Brassicaceae</taxon>
        <taxon>Brassiceae</taxon>
        <taxon>Brassica</taxon>
    </lineage>
</organism>
<evidence type="ECO:0000313" key="4">
    <source>
        <dbReference type="Proteomes" id="UP000712600"/>
    </source>
</evidence>
<evidence type="ECO:0000256" key="1">
    <source>
        <dbReference type="SAM" id="MobiDB-lite"/>
    </source>
</evidence>
<evidence type="ECO:0000259" key="2">
    <source>
        <dbReference type="Pfam" id="PF03078"/>
    </source>
</evidence>